<reference evidence="1 2" key="1">
    <citation type="submission" date="2019-06" db="EMBL/GenBank/DDBJ databases">
        <title>Genome analyses of bacteria isolated from kimchi.</title>
        <authorList>
            <person name="Lee S."/>
            <person name="Ahn S."/>
            <person name="Roh S."/>
        </authorList>
    </citation>
    <scope>NUCLEOTIDE SEQUENCE [LARGE SCALE GENOMIC DNA]</scope>
    <source>
        <strain evidence="1 2">CBA4606</strain>
    </source>
</reference>
<gene>
    <name evidence="1" type="ORF">FGL86_12700</name>
</gene>
<evidence type="ECO:0000313" key="1">
    <source>
        <dbReference type="EMBL" id="QEA39846.1"/>
    </source>
</evidence>
<keyword evidence="2" id="KW-1185">Reference proteome</keyword>
<dbReference type="AlphaFoldDB" id="A0A5B8ST87"/>
<accession>A0A5B8ST87</accession>
<dbReference type="OrthoDB" id="5296987at2"/>
<dbReference type="KEGG" id="paur:FGL86_12700"/>
<dbReference type="PANTHER" id="PTHR35175">
    <property type="entry name" value="DUF1289 DOMAIN-CONTAINING PROTEIN"/>
    <property type="match status" value="1"/>
</dbReference>
<dbReference type="PANTHER" id="PTHR35175:SF1">
    <property type="entry name" value="OXIDOREDUCTASE"/>
    <property type="match status" value="1"/>
</dbReference>
<protein>
    <submittedName>
        <fullName evidence="1">DUF1289 domain-containing protein</fullName>
    </submittedName>
</protein>
<organism evidence="1 2">
    <name type="scientific">Pistricoccus aurantiacus</name>
    <dbReference type="NCBI Taxonomy" id="1883414"/>
    <lineage>
        <taxon>Bacteria</taxon>
        <taxon>Pseudomonadati</taxon>
        <taxon>Pseudomonadota</taxon>
        <taxon>Gammaproteobacteria</taxon>
        <taxon>Oceanospirillales</taxon>
        <taxon>Halomonadaceae</taxon>
        <taxon>Pistricoccus</taxon>
    </lineage>
</organism>
<dbReference type="EMBL" id="CP042382">
    <property type="protein sequence ID" value="QEA39846.1"/>
    <property type="molecule type" value="Genomic_DNA"/>
</dbReference>
<dbReference type="Pfam" id="PF06945">
    <property type="entry name" value="DUF1289"/>
    <property type="match status" value="1"/>
</dbReference>
<name>A0A5B8ST87_9GAMM</name>
<sequence>MRGPVTSPCVGVCSTSVGDTVCRGCQRHLAEIRDWPGYDEVQRAGRMHELDALRERVAGEFLRVTDAARLEAQLQRYRIRYRADQPALSRAVELLRVGRRHIQELSRYGLAAVGEGAELSCERLHEHITLRLLQAAEHRRLSVDDQQ</sequence>
<dbReference type="Proteomes" id="UP000321272">
    <property type="component" value="Chromosome"/>
</dbReference>
<proteinExistence type="predicted"/>
<dbReference type="InterPro" id="IPR010710">
    <property type="entry name" value="DUF1289"/>
</dbReference>
<evidence type="ECO:0000313" key="2">
    <source>
        <dbReference type="Proteomes" id="UP000321272"/>
    </source>
</evidence>